<organism evidence="7 8">
    <name type="scientific">Rhodofomes roseus</name>
    <dbReference type="NCBI Taxonomy" id="34475"/>
    <lineage>
        <taxon>Eukaryota</taxon>
        <taxon>Fungi</taxon>
        <taxon>Dikarya</taxon>
        <taxon>Basidiomycota</taxon>
        <taxon>Agaricomycotina</taxon>
        <taxon>Agaricomycetes</taxon>
        <taxon>Polyporales</taxon>
        <taxon>Rhodofomes</taxon>
    </lineage>
</organism>
<dbReference type="Gene3D" id="3.40.605.10">
    <property type="entry name" value="Aldehyde Dehydrogenase, Chain A, domain 1"/>
    <property type="match status" value="1"/>
</dbReference>
<comment type="caution">
    <text evidence="7">The sequence shown here is derived from an EMBL/GenBank/DDBJ whole genome shotgun (WGS) entry which is preliminary data.</text>
</comment>
<accession>A0ABQ8KLW0</accession>
<evidence type="ECO:0000256" key="5">
    <source>
        <dbReference type="RuleBase" id="RU003345"/>
    </source>
</evidence>
<dbReference type="RefSeq" id="XP_047780531.1">
    <property type="nucleotide sequence ID" value="XM_047923354.1"/>
</dbReference>
<name>A0ABQ8KLW0_9APHY</name>
<dbReference type="EMBL" id="JADCUA010000007">
    <property type="protein sequence ID" value="KAH9838616.1"/>
    <property type="molecule type" value="Genomic_DNA"/>
</dbReference>
<keyword evidence="2 3" id="KW-0560">Oxidoreductase</keyword>
<dbReference type="Pfam" id="PF00171">
    <property type="entry name" value="Aldedh"/>
    <property type="match status" value="1"/>
</dbReference>
<evidence type="ECO:0000256" key="1">
    <source>
        <dbReference type="ARBA" id="ARBA00009986"/>
    </source>
</evidence>
<evidence type="ECO:0000256" key="3">
    <source>
        <dbReference type="PIRNR" id="PIRNR036492"/>
    </source>
</evidence>
<dbReference type="PIRSF" id="PIRSF036492">
    <property type="entry name" value="ALDH"/>
    <property type="match status" value="1"/>
</dbReference>
<sequence length="514" mass="56404">MSKLEYTPVEEIPKIHADLYRGFRTGKTKSIEYRKDQLLRLAYLLQDNKKRFEDALFADLGRPHPESVLLELDPLIGDIKEAYGSVKKWSATEKVRFSPKWFPMGPAIRKEPKGVALIIAPFNYPVLLLLGPFASAIAAGCAAVIKPSELTPATSALMGELVSKHLDQDVYRLVNGAIPETTKLLELPWNHILYTGNGRVAKLVSHAAAEHLTPLTLELGGKSAVIIDPKCDLPTAAKRILWGKVANAGQICLAPDYVLVPRQFQDTFVAALQRAFNEFFPVDPLKAPEGTMAHVISDAHVQRLKRLLDATRGTIAIGGQVDAARRFIVPTVVKDVKTDDALMSEEIFGPILPVLPVDSVDEAIEIVNARDHPLALYVFTTDAKFKAKVFDNTQSGAAIANEVVIHLGVDHLPFGGIGPSGSGYTTGKFGFDTFTHLRATIDNPSWVDKLVMSARYPPYDRGAIQKLNKMSKPTLPPRPGSRPSLLKRWPLWLILALVGLVTKVKWRSIVGSAA</sequence>
<evidence type="ECO:0000256" key="4">
    <source>
        <dbReference type="PROSITE-ProRule" id="PRU10007"/>
    </source>
</evidence>
<evidence type="ECO:0000259" key="6">
    <source>
        <dbReference type="Pfam" id="PF00171"/>
    </source>
</evidence>
<dbReference type="InterPro" id="IPR016160">
    <property type="entry name" value="Ald_DH_CS_CYS"/>
</dbReference>
<dbReference type="Proteomes" id="UP000814176">
    <property type="component" value="Unassembled WGS sequence"/>
</dbReference>
<reference evidence="7 8" key="1">
    <citation type="journal article" date="2021" name="Environ. Microbiol.">
        <title>Gene family expansions and transcriptome signatures uncover fungal adaptations to wood decay.</title>
        <authorList>
            <person name="Hage H."/>
            <person name="Miyauchi S."/>
            <person name="Viragh M."/>
            <person name="Drula E."/>
            <person name="Min B."/>
            <person name="Chaduli D."/>
            <person name="Navarro D."/>
            <person name="Favel A."/>
            <person name="Norest M."/>
            <person name="Lesage-Meessen L."/>
            <person name="Balint B."/>
            <person name="Merenyi Z."/>
            <person name="de Eugenio L."/>
            <person name="Morin E."/>
            <person name="Martinez A.T."/>
            <person name="Baldrian P."/>
            <person name="Stursova M."/>
            <person name="Martinez M.J."/>
            <person name="Novotny C."/>
            <person name="Magnuson J.K."/>
            <person name="Spatafora J.W."/>
            <person name="Maurice S."/>
            <person name="Pangilinan J."/>
            <person name="Andreopoulos W."/>
            <person name="LaButti K."/>
            <person name="Hundley H."/>
            <person name="Na H."/>
            <person name="Kuo A."/>
            <person name="Barry K."/>
            <person name="Lipzen A."/>
            <person name="Henrissat B."/>
            <person name="Riley R."/>
            <person name="Ahrendt S."/>
            <person name="Nagy L.G."/>
            <person name="Grigoriev I.V."/>
            <person name="Martin F."/>
            <person name="Rosso M.N."/>
        </authorList>
    </citation>
    <scope>NUCLEOTIDE SEQUENCE [LARGE SCALE GENOMIC DNA]</scope>
    <source>
        <strain evidence="7 8">CIRM-BRFM 1785</strain>
    </source>
</reference>
<dbReference type="InterPro" id="IPR016163">
    <property type="entry name" value="Ald_DH_C"/>
</dbReference>
<dbReference type="Gene3D" id="3.40.309.10">
    <property type="entry name" value="Aldehyde Dehydrogenase, Chain A, domain 2"/>
    <property type="match status" value="1"/>
</dbReference>
<evidence type="ECO:0000256" key="2">
    <source>
        <dbReference type="ARBA" id="ARBA00023002"/>
    </source>
</evidence>
<keyword evidence="8" id="KW-1185">Reference proteome</keyword>
<dbReference type="InterPro" id="IPR029510">
    <property type="entry name" value="Ald_DH_CS_GLU"/>
</dbReference>
<dbReference type="InterPro" id="IPR016162">
    <property type="entry name" value="Ald_DH_N"/>
</dbReference>
<gene>
    <name evidence="7" type="ORF">C8Q71DRAFT_752128</name>
</gene>
<dbReference type="InterPro" id="IPR015590">
    <property type="entry name" value="Aldehyde_DH_dom"/>
</dbReference>
<dbReference type="GeneID" id="72004086"/>
<dbReference type="CDD" id="cd07135">
    <property type="entry name" value="ALDH_F14-YMR110C"/>
    <property type="match status" value="1"/>
</dbReference>
<proteinExistence type="inferred from homology"/>
<dbReference type="PROSITE" id="PS00070">
    <property type="entry name" value="ALDEHYDE_DEHYDR_CYS"/>
    <property type="match status" value="1"/>
</dbReference>
<dbReference type="PANTHER" id="PTHR43570:SF16">
    <property type="entry name" value="ALDEHYDE DEHYDROGENASE TYPE III, ISOFORM Q"/>
    <property type="match status" value="1"/>
</dbReference>
<feature type="domain" description="Aldehyde dehydrogenase" evidence="6">
    <location>
        <begin position="11"/>
        <end position="438"/>
    </location>
</feature>
<dbReference type="InterPro" id="IPR016161">
    <property type="entry name" value="Ald_DH/histidinol_DH"/>
</dbReference>
<dbReference type="PROSITE" id="PS00687">
    <property type="entry name" value="ALDEHYDE_DEHYDR_GLU"/>
    <property type="match status" value="1"/>
</dbReference>
<protein>
    <recommendedName>
        <fullName evidence="3">Aldehyde dehydrogenase</fullName>
    </recommendedName>
</protein>
<evidence type="ECO:0000313" key="8">
    <source>
        <dbReference type="Proteomes" id="UP000814176"/>
    </source>
</evidence>
<evidence type="ECO:0000313" key="7">
    <source>
        <dbReference type="EMBL" id="KAH9838616.1"/>
    </source>
</evidence>
<dbReference type="InterPro" id="IPR012394">
    <property type="entry name" value="Aldehyde_DH_NAD(P)"/>
</dbReference>
<feature type="active site" evidence="4">
    <location>
        <position position="218"/>
    </location>
</feature>
<comment type="similarity">
    <text evidence="1 3 5">Belongs to the aldehyde dehydrogenase family.</text>
</comment>
<dbReference type="SUPFAM" id="SSF53720">
    <property type="entry name" value="ALDH-like"/>
    <property type="match status" value="1"/>
</dbReference>
<dbReference type="PANTHER" id="PTHR43570">
    <property type="entry name" value="ALDEHYDE DEHYDROGENASE"/>
    <property type="match status" value="1"/>
</dbReference>